<dbReference type="PANTHER" id="PTHR43289:SF6">
    <property type="entry name" value="SERINE_THREONINE-PROTEIN KINASE NEKL-3"/>
    <property type="match status" value="1"/>
</dbReference>
<dbReference type="InterPro" id="IPR011460">
    <property type="entry name" value="Lcl_C"/>
</dbReference>
<dbReference type="SMART" id="SM00220">
    <property type="entry name" value="S_TKc"/>
    <property type="match status" value="1"/>
</dbReference>
<dbReference type="PROSITE" id="PS00107">
    <property type="entry name" value="PROTEIN_KINASE_ATP"/>
    <property type="match status" value="1"/>
</dbReference>
<evidence type="ECO:0000259" key="7">
    <source>
        <dbReference type="PROSITE" id="PS50011"/>
    </source>
</evidence>
<dbReference type="InterPro" id="IPR000719">
    <property type="entry name" value="Prot_kinase_dom"/>
</dbReference>
<dbReference type="PROSITE" id="PS00108">
    <property type="entry name" value="PROTEIN_KINASE_ST"/>
    <property type="match status" value="1"/>
</dbReference>
<dbReference type="Pfam" id="PF00069">
    <property type="entry name" value="Pkinase"/>
    <property type="match status" value="1"/>
</dbReference>
<dbReference type="RefSeq" id="WP_196609499.1">
    <property type="nucleotide sequence ID" value="NZ_VRYY01000298.1"/>
</dbReference>
<feature type="region of interest" description="Disordered" evidence="6">
    <location>
        <begin position="678"/>
        <end position="699"/>
    </location>
</feature>
<evidence type="ECO:0000256" key="5">
    <source>
        <dbReference type="PROSITE-ProRule" id="PRU10141"/>
    </source>
</evidence>
<keyword evidence="1" id="KW-0808">Transferase</keyword>
<feature type="binding site" evidence="5">
    <location>
        <position position="35"/>
    </location>
    <ligand>
        <name>ATP</name>
        <dbReference type="ChEBI" id="CHEBI:30616"/>
    </ligand>
</feature>
<gene>
    <name evidence="8" type="ORF">FVW20_10615</name>
</gene>
<dbReference type="Gene3D" id="3.30.200.20">
    <property type="entry name" value="Phosphorylase Kinase, domain 1"/>
    <property type="match status" value="1"/>
</dbReference>
<feature type="domain" description="Protein kinase" evidence="7">
    <location>
        <begin position="6"/>
        <end position="360"/>
    </location>
</feature>
<protein>
    <submittedName>
        <fullName evidence="8">DUF1566 domain-containing protein</fullName>
    </submittedName>
</protein>
<keyword evidence="4 5" id="KW-0067">ATP-binding</keyword>
<evidence type="ECO:0000256" key="6">
    <source>
        <dbReference type="SAM" id="MobiDB-lite"/>
    </source>
</evidence>
<dbReference type="Proteomes" id="UP001194469">
    <property type="component" value="Unassembled WGS sequence"/>
</dbReference>
<organism evidence="8 9">
    <name type="scientific">Nitratidesulfovibrio oxamicus</name>
    <dbReference type="NCBI Taxonomy" id="32016"/>
    <lineage>
        <taxon>Bacteria</taxon>
        <taxon>Pseudomonadati</taxon>
        <taxon>Thermodesulfobacteriota</taxon>
        <taxon>Desulfovibrionia</taxon>
        <taxon>Desulfovibrionales</taxon>
        <taxon>Desulfovibrionaceae</taxon>
        <taxon>Nitratidesulfovibrio</taxon>
    </lineage>
</organism>
<evidence type="ECO:0000313" key="8">
    <source>
        <dbReference type="EMBL" id="MBG3877459.1"/>
    </source>
</evidence>
<evidence type="ECO:0000313" key="9">
    <source>
        <dbReference type="Proteomes" id="UP001194469"/>
    </source>
</evidence>
<dbReference type="InterPro" id="IPR011009">
    <property type="entry name" value="Kinase-like_dom_sf"/>
</dbReference>
<sequence length="699" mass="73575">MRIGRYTVCGLLGRGGMGAVYKVRQPVTGRIAALKLLRPADALADLSDPSDMDDLRRRFLHEARVMAALDHPHVAAVWDVDVAPAGTLRLPSGDDFCPPPAAWGRGEGNPLVEAAGAVEAVEVAGDTRAADTAAPEDCDPERDRAARVARFGDLPFFVMEYYCLNLGLLIGESYRVEAPTRRLPLPRACRYAAQTLDALARMHHAGVIHRDVKPFNIMVTAEDDVKLIDFGLSRLRGETGALARLRGETNVLSRLGGEAQRLPRGVKVGSPYYAAPEQERDPDAADGRADLFAVGVMLFRMLTGVLPTDEAFGGRIPRASKRHAELDATWDDFFARAMARDPAQRFADARSMAAELDALVATWRQRVDAVCLLPEGDGATGDGGLTDDADVPGNADYGADVAPDGVAGTAGANFSDTAGGATVHVTLPGPVAPVRSTPVRSTPVKVMPRHARTLFGLDELWRPAGLFVPSSLPAGEGRTVGPACGLLPGLPVPKLPAPGAPATGSCTPESAGPGASFVSGAAGPDATVASDCPESVAPANPPASPIDLAALVAYQPATGLLWQRGGSEWGLTLAEARAHVAELNAARFAGFDDWRLPTVDEVCTLLAPPPEGGGHCVPPVLDPAPDPLWTADRKSFTAGWFVSASMGFVGWQDDTCRFHVRTVRTVGEVREVRSVRGDGLGQVRARTAPGHGPDGARPA</sequence>
<dbReference type="InterPro" id="IPR017441">
    <property type="entry name" value="Protein_kinase_ATP_BS"/>
</dbReference>
<dbReference type="EMBL" id="VRYY01000298">
    <property type="protein sequence ID" value="MBG3877459.1"/>
    <property type="molecule type" value="Genomic_DNA"/>
</dbReference>
<evidence type="ECO:0000256" key="4">
    <source>
        <dbReference type="ARBA" id="ARBA00022840"/>
    </source>
</evidence>
<evidence type="ECO:0000256" key="1">
    <source>
        <dbReference type="ARBA" id="ARBA00022679"/>
    </source>
</evidence>
<name>A0ABS0J4Y6_9BACT</name>
<keyword evidence="9" id="KW-1185">Reference proteome</keyword>
<dbReference type="InterPro" id="IPR008271">
    <property type="entry name" value="Ser/Thr_kinase_AS"/>
</dbReference>
<dbReference type="PANTHER" id="PTHR43289">
    <property type="entry name" value="MITOGEN-ACTIVATED PROTEIN KINASE KINASE KINASE 20-RELATED"/>
    <property type="match status" value="1"/>
</dbReference>
<keyword evidence="3" id="KW-0418">Kinase</keyword>
<evidence type="ECO:0000256" key="3">
    <source>
        <dbReference type="ARBA" id="ARBA00022777"/>
    </source>
</evidence>
<dbReference type="Gene3D" id="1.10.510.10">
    <property type="entry name" value="Transferase(Phosphotransferase) domain 1"/>
    <property type="match status" value="1"/>
</dbReference>
<dbReference type="SUPFAM" id="SSF56112">
    <property type="entry name" value="Protein kinase-like (PK-like)"/>
    <property type="match status" value="1"/>
</dbReference>
<dbReference type="PROSITE" id="PS50011">
    <property type="entry name" value="PROTEIN_KINASE_DOM"/>
    <property type="match status" value="1"/>
</dbReference>
<dbReference type="CDD" id="cd14014">
    <property type="entry name" value="STKc_PknB_like"/>
    <property type="match status" value="1"/>
</dbReference>
<keyword evidence="2 5" id="KW-0547">Nucleotide-binding</keyword>
<accession>A0ABS0J4Y6</accession>
<proteinExistence type="predicted"/>
<evidence type="ECO:0000256" key="2">
    <source>
        <dbReference type="ARBA" id="ARBA00022741"/>
    </source>
</evidence>
<dbReference type="Pfam" id="PF07603">
    <property type="entry name" value="Lcl_C"/>
    <property type="match status" value="1"/>
</dbReference>
<comment type="caution">
    <text evidence="8">The sequence shown here is derived from an EMBL/GenBank/DDBJ whole genome shotgun (WGS) entry which is preliminary data.</text>
</comment>
<reference evidence="8 9" key="1">
    <citation type="submission" date="2019-08" db="EMBL/GenBank/DDBJ databases">
        <authorList>
            <person name="Luo N."/>
        </authorList>
    </citation>
    <scope>NUCLEOTIDE SEQUENCE [LARGE SCALE GENOMIC DNA]</scope>
    <source>
        <strain evidence="8 9">NCIMB 9442</strain>
    </source>
</reference>